<evidence type="ECO:0000313" key="3">
    <source>
        <dbReference type="EnsemblMetazoa" id="PPA00849.1"/>
    </source>
</evidence>
<dbReference type="PANTHER" id="PTHR11964">
    <property type="entry name" value="S-ADENOSYLMETHIONINE SYNTHETASE"/>
    <property type="match status" value="1"/>
</dbReference>
<dbReference type="GO" id="GO:0046872">
    <property type="term" value="F:metal ion binding"/>
    <property type="evidence" value="ECO:0007669"/>
    <property type="project" value="UniProtKB-KW"/>
</dbReference>
<dbReference type="GO" id="GO:0005829">
    <property type="term" value="C:cytosol"/>
    <property type="evidence" value="ECO:0000318"/>
    <property type="project" value="GO_Central"/>
</dbReference>
<feature type="domain" description="S-adenosylmethionine synthetase N-terminal" evidence="2">
    <location>
        <begin position="408"/>
        <end position="484"/>
    </location>
</feature>
<organism evidence="3 4">
    <name type="scientific">Pristionchus pacificus</name>
    <name type="common">Parasitic nematode worm</name>
    <dbReference type="NCBI Taxonomy" id="54126"/>
    <lineage>
        <taxon>Eukaryota</taxon>
        <taxon>Metazoa</taxon>
        <taxon>Ecdysozoa</taxon>
        <taxon>Nematoda</taxon>
        <taxon>Chromadorea</taxon>
        <taxon>Rhabditida</taxon>
        <taxon>Rhabditina</taxon>
        <taxon>Diplogasteromorpha</taxon>
        <taxon>Diplogasteroidea</taxon>
        <taxon>Neodiplogasteridae</taxon>
        <taxon>Pristionchus</taxon>
    </lineage>
</organism>
<evidence type="ECO:0000256" key="1">
    <source>
        <dbReference type="ARBA" id="ARBA00022723"/>
    </source>
</evidence>
<accession>A0A2A6CTR1</accession>
<keyword evidence="1" id="KW-0479">Metal-binding</keyword>
<dbReference type="GO" id="GO:0005524">
    <property type="term" value="F:ATP binding"/>
    <property type="evidence" value="ECO:0007669"/>
    <property type="project" value="UniProtKB-KW"/>
</dbReference>
<dbReference type="OrthoDB" id="5852090at2759"/>
<dbReference type="InterPro" id="IPR002133">
    <property type="entry name" value="S-AdoMet_synthetase"/>
</dbReference>
<dbReference type="EnsemblMetazoa" id="PPA00849.1">
    <property type="protein sequence ID" value="PPA00849.1"/>
    <property type="gene ID" value="WBGene00090403"/>
</dbReference>
<dbReference type="FunFam" id="3.30.300.10:FF:000026">
    <property type="entry name" value="Arl-6"/>
    <property type="match status" value="1"/>
</dbReference>
<dbReference type="Proteomes" id="UP000005239">
    <property type="component" value="Unassembled WGS sequence"/>
</dbReference>
<dbReference type="InterPro" id="IPR022628">
    <property type="entry name" value="S-AdoMet_synt_N"/>
</dbReference>
<dbReference type="GO" id="GO:0006556">
    <property type="term" value="P:S-adenosylmethionine biosynthetic process"/>
    <property type="evidence" value="ECO:0000318"/>
    <property type="project" value="GO_Central"/>
</dbReference>
<reference evidence="3" key="2">
    <citation type="submission" date="2022-06" db="UniProtKB">
        <authorList>
            <consortium name="EnsemblMetazoa"/>
        </authorList>
    </citation>
    <scope>IDENTIFICATION</scope>
    <source>
        <strain evidence="3">PS312</strain>
    </source>
</reference>
<evidence type="ECO:0000259" key="2">
    <source>
        <dbReference type="Pfam" id="PF00438"/>
    </source>
</evidence>
<dbReference type="GO" id="GO:0006730">
    <property type="term" value="P:one-carbon metabolic process"/>
    <property type="evidence" value="ECO:0007669"/>
    <property type="project" value="UniProtKB-KW"/>
</dbReference>
<reference evidence="4" key="1">
    <citation type="journal article" date="2008" name="Nat. Genet.">
        <title>The Pristionchus pacificus genome provides a unique perspective on nematode lifestyle and parasitism.</title>
        <authorList>
            <person name="Dieterich C."/>
            <person name="Clifton S.W."/>
            <person name="Schuster L.N."/>
            <person name="Chinwalla A."/>
            <person name="Delehaunty K."/>
            <person name="Dinkelacker I."/>
            <person name="Fulton L."/>
            <person name="Fulton R."/>
            <person name="Godfrey J."/>
            <person name="Minx P."/>
            <person name="Mitreva M."/>
            <person name="Roeseler W."/>
            <person name="Tian H."/>
            <person name="Witte H."/>
            <person name="Yang S.P."/>
            <person name="Wilson R.K."/>
            <person name="Sommer R.J."/>
        </authorList>
    </citation>
    <scope>NUCLEOTIDE SEQUENCE [LARGE SCALE GENOMIC DNA]</scope>
    <source>
        <strain evidence="4">PS312</strain>
    </source>
</reference>
<dbReference type="SUPFAM" id="SSF55973">
    <property type="entry name" value="S-adenosylmethionine synthetase"/>
    <property type="match status" value="2"/>
</dbReference>
<sequence length="582" mass="66755">MKNSDSSEEDYAGWPVAQVQRCRNDRIAQAKKIGDSLDENTFDYLSSSSHDFQDHEYMLQEAMRTVTGDPEGEEAHIPYKLKISDNEASLMTLSRFYNKRMVQLEEQIRSDFYVDKRKNMLVEEEIMAELGSVLIRLFGYNEELFFKKTIKLIKRPNHSDLAEFKELICIKMKSMETLLEQVKDFIHYITNGELASDWNLVNYTTATQLHNCKVKWENLYIHSPDPSIFDKRQLLLRMQFDHSGEDQDDLLPPENVNDLDWTYYVKKEILYIVAKALEDRCHRYNEDLCEELGSKDERSRKTGDSYKAWPFVNEQHNILHSGAALISNRDVPVSSNSEDEQELVGDSASKKIKLRQRRKKLSPKAPSMLHSDPFPEGEWCSPLDHGDRLEQSEGRLNDFQEDGSAQRFLFTADFVSEGHQMCDTISDTVLDAHLAQDPNAKVACETVTKTGMILLAGEITSKAVVDFQSLVRNAVKKIGFDVQVSYAIGVAKPLSITVISYNTSPLSELELLSIVNDNFDLRPEMLMKDLGLKNRIYEQTARNGHFGHETFRWEKPKELKIKPELLAKLKARDVNGMGGQEA</sequence>
<dbReference type="GO" id="GO:0004478">
    <property type="term" value="F:methionine adenosyltransferase activity"/>
    <property type="evidence" value="ECO:0000318"/>
    <property type="project" value="GO_Central"/>
</dbReference>
<gene>
    <name evidence="3" type="primary">WBGene00090403</name>
</gene>
<keyword evidence="4" id="KW-1185">Reference proteome</keyword>
<dbReference type="AlphaFoldDB" id="A0A2A6CTR1"/>
<dbReference type="InterPro" id="IPR022636">
    <property type="entry name" value="S-AdoMet_synthetase_sfam"/>
</dbReference>
<proteinExistence type="predicted"/>
<dbReference type="Pfam" id="PF00438">
    <property type="entry name" value="S-AdoMet_synt_N"/>
    <property type="match status" value="1"/>
</dbReference>
<protein>
    <recommendedName>
        <fullName evidence="2">S-adenosylmethionine synthetase N-terminal domain-containing protein</fullName>
    </recommendedName>
</protein>
<evidence type="ECO:0000313" key="4">
    <source>
        <dbReference type="Proteomes" id="UP000005239"/>
    </source>
</evidence>
<accession>A0A8R1U423</accession>
<name>A0A2A6CTR1_PRIPA</name>
<dbReference type="Gene3D" id="3.30.300.10">
    <property type="match status" value="2"/>
</dbReference>